<organism evidence="1">
    <name type="scientific">Arundo donax</name>
    <name type="common">Giant reed</name>
    <name type="synonym">Donax arundinaceus</name>
    <dbReference type="NCBI Taxonomy" id="35708"/>
    <lineage>
        <taxon>Eukaryota</taxon>
        <taxon>Viridiplantae</taxon>
        <taxon>Streptophyta</taxon>
        <taxon>Embryophyta</taxon>
        <taxon>Tracheophyta</taxon>
        <taxon>Spermatophyta</taxon>
        <taxon>Magnoliopsida</taxon>
        <taxon>Liliopsida</taxon>
        <taxon>Poales</taxon>
        <taxon>Poaceae</taxon>
        <taxon>PACMAD clade</taxon>
        <taxon>Arundinoideae</taxon>
        <taxon>Arundineae</taxon>
        <taxon>Arundo</taxon>
    </lineage>
</organism>
<reference evidence="1" key="1">
    <citation type="submission" date="2014-09" db="EMBL/GenBank/DDBJ databases">
        <authorList>
            <person name="Magalhaes I.L.F."/>
            <person name="Oliveira U."/>
            <person name="Santos F.R."/>
            <person name="Vidigal T.H.D.A."/>
            <person name="Brescovit A.D."/>
            <person name="Santos A.J."/>
        </authorList>
    </citation>
    <scope>NUCLEOTIDE SEQUENCE</scope>
    <source>
        <tissue evidence="1">Shoot tissue taken approximately 20 cm above the soil surface</tissue>
    </source>
</reference>
<dbReference type="AlphaFoldDB" id="A0A0A9C9Y0"/>
<proteinExistence type="predicted"/>
<reference evidence="1" key="2">
    <citation type="journal article" date="2015" name="Data Brief">
        <title>Shoot transcriptome of the giant reed, Arundo donax.</title>
        <authorList>
            <person name="Barrero R.A."/>
            <person name="Guerrero F.D."/>
            <person name="Moolhuijzen P."/>
            <person name="Goolsby J.A."/>
            <person name="Tidwell J."/>
            <person name="Bellgard S.E."/>
            <person name="Bellgard M.I."/>
        </authorList>
    </citation>
    <scope>NUCLEOTIDE SEQUENCE</scope>
    <source>
        <tissue evidence="1">Shoot tissue taken approximately 20 cm above the soil surface</tissue>
    </source>
</reference>
<sequence length="36" mass="4136">MILLVCKQVLGSKDKAYDVHGRCQHDHVIHVFRSSD</sequence>
<dbReference type="EMBL" id="GBRH01227705">
    <property type="protein sequence ID" value="JAD70190.1"/>
    <property type="molecule type" value="Transcribed_RNA"/>
</dbReference>
<accession>A0A0A9C9Y0</accession>
<protein>
    <submittedName>
        <fullName evidence="1">Uncharacterized protein</fullName>
    </submittedName>
</protein>
<name>A0A0A9C9Y0_ARUDO</name>
<evidence type="ECO:0000313" key="1">
    <source>
        <dbReference type="EMBL" id="JAD70190.1"/>
    </source>
</evidence>